<dbReference type="OrthoDB" id="3264327at2759"/>
<organism evidence="1 2">
    <name type="scientific">Sphaerobolus stellatus (strain SS14)</name>
    <dbReference type="NCBI Taxonomy" id="990650"/>
    <lineage>
        <taxon>Eukaryota</taxon>
        <taxon>Fungi</taxon>
        <taxon>Dikarya</taxon>
        <taxon>Basidiomycota</taxon>
        <taxon>Agaricomycotina</taxon>
        <taxon>Agaricomycetes</taxon>
        <taxon>Phallomycetidae</taxon>
        <taxon>Geastrales</taxon>
        <taxon>Sphaerobolaceae</taxon>
        <taxon>Sphaerobolus</taxon>
    </lineage>
</organism>
<dbReference type="HOGENOM" id="CLU_157667_0_1_1"/>
<accession>A0A0C9UAB4</accession>
<name>A0A0C9UAB4_SPHS4</name>
<proteinExistence type="predicted"/>
<gene>
    <name evidence="1" type="ORF">M422DRAFT_139981</name>
</gene>
<dbReference type="EMBL" id="KN837147">
    <property type="protein sequence ID" value="KIJ40073.1"/>
    <property type="molecule type" value="Genomic_DNA"/>
</dbReference>
<evidence type="ECO:0000313" key="2">
    <source>
        <dbReference type="Proteomes" id="UP000054279"/>
    </source>
</evidence>
<keyword evidence="2" id="KW-1185">Reference proteome</keyword>
<dbReference type="AlphaFoldDB" id="A0A0C9UAB4"/>
<feature type="non-terminal residue" evidence="1">
    <location>
        <position position="1"/>
    </location>
</feature>
<feature type="non-terminal residue" evidence="1">
    <location>
        <position position="68"/>
    </location>
</feature>
<evidence type="ECO:0000313" key="1">
    <source>
        <dbReference type="EMBL" id="KIJ40073.1"/>
    </source>
</evidence>
<reference evidence="1 2" key="1">
    <citation type="submission" date="2014-06" db="EMBL/GenBank/DDBJ databases">
        <title>Evolutionary Origins and Diversification of the Mycorrhizal Mutualists.</title>
        <authorList>
            <consortium name="DOE Joint Genome Institute"/>
            <consortium name="Mycorrhizal Genomics Consortium"/>
            <person name="Kohler A."/>
            <person name="Kuo A."/>
            <person name="Nagy L.G."/>
            <person name="Floudas D."/>
            <person name="Copeland A."/>
            <person name="Barry K.W."/>
            <person name="Cichocki N."/>
            <person name="Veneault-Fourrey C."/>
            <person name="LaButti K."/>
            <person name="Lindquist E.A."/>
            <person name="Lipzen A."/>
            <person name="Lundell T."/>
            <person name="Morin E."/>
            <person name="Murat C."/>
            <person name="Riley R."/>
            <person name="Ohm R."/>
            <person name="Sun H."/>
            <person name="Tunlid A."/>
            <person name="Henrissat B."/>
            <person name="Grigoriev I.V."/>
            <person name="Hibbett D.S."/>
            <person name="Martin F."/>
        </authorList>
    </citation>
    <scope>NUCLEOTIDE SEQUENCE [LARGE SCALE GENOMIC DNA]</scope>
    <source>
        <strain evidence="1 2">SS14</strain>
    </source>
</reference>
<sequence length="68" mass="7932">VLCAVNIQHNCIQNKCSLKQLQAIRQEREETNQRRDIVVHNNPNDFLINTCQMRNAAIIQRFAFTPPI</sequence>
<protein>
    <submittedName>
        <fullName evidence="1">Unplaced genomic scaffold SPHSTscaffold_72, whole genome shotgun sequence</fullName>
    </submittedName>
</protein>
<dbReference type="Proteomes" id="UP000054279">
    <property type="component" value="Unassembled WGS sequence"/>
</dbReference>